<name>A0A6J5RLD9_9CAUD</name>
<protein>
    <submittedName>
        <fullName evidence="7">Uncharacterized protein</fullName>
    </submittedName>
</protein>
<sequence length="202" mass="22000">MPLEQLGQNLSFYTFFVSDKTGKTGLSVVADIYRNGTKILSDQSTLECGGGLYKYVLSSTNVNIEGEYIAIFKSVDPTVDIRHIPTIWAVNKAGIEYLDAAVSSRADAAYYTSARGTALDILVQQSSLHYYELEIIDPSTGFPVSGVVGTLSTDYPGSNVVSGPKTTDMFGKARFHVDAGTYYLFLVSSEWNFSNPTQVTVI</sequence>
<evidence type="ECO:0000313" key="8">
    <source>
        <dbReference type="EMBL" id="CAB4217536.1"/>
    </source>
</evidence>
<dbReference type="EMBL" id="LR797496">
    <property type="protein sequence ID" value="CAB4220030.1"/>
    <property type="molecule type" value="Genomic_DNA"/>
</dbReference>
<dbReference type="EMBL" id="LR796811">
    <property type="protein sequence ID" value="CAB4167892.1"/>
    <property type="molecule type" value="Genomic_DNA"/>
</dbReference>
<accession>A0A6J5RLD9</accession>
<dbReference type="EMBL" id="LR796991">
    <property type="protein sequence ID" value="CAB4180613.1"/>
    <property type="molecule type" value="Genomic_DNA"/>
</dbReference>
<proteinExistence type="predicted"/>
<dbReference type="EMBL" id="LR797192">
    <property type="protein sequence ID" value="CAB4192614.1"/>
    <property type="molecule type" value="Genomic_DNA"/>
</dbReference>
<evidence type="ECO:0000313" key="9">
    <source>
        <dbReference type="EMBL" id="CAB4220030.1"/>
    </source>
</evidence>
<evidence type="ECO:0000313" key="6">
    <source>
        <dbReference type="EMBL" id="CAB4190644.1"/>
    </source>
</evidence>
<reference evidence="7" key="1">
    <citation type="submission" date="2020-05" db="EMBL/GenBank/DDBJ databases">
        <authorList>
            <person name="Chiriac C."/>
            <person name="Salcher M."/>
            <person name="Ghai R."/>
            <person name="Kavagutti S V."/>
        </authorList>
    </citation>
    <scope>NUCLEOTIDE SEQUENCE</scope>
</reference>
<organism evidence="7">
    <name type="scientific">uncultured Caudovirales phage</name>
    <dbReference type="NCBI Taxonomy" id="2100421"/>
    <lineage>
        <taxon>Viruses</taxon>
        <taxon>Duplodnaviria</taxon>
        <taxon>Heunggongvirae</taxon>
        <taxon>Uroviricota</taxon>
        <taxon>Caudoviricetes</taxon>
        <taxon>Peduoviridae</taxon>
        <taxon>Maltschvirus</taxon>
        <taxon>Maltschvirus maltsch</taxon>
    </lineage>
</organism>
<dbReference type="EMBL" id="LR797088">
    <property type="protein sequence ID" value="CAB4186046.1"/>
    <property type="molecule type" value="Genomic_DNA"/>
</dbReference>
<evidence type="ECO:0000313" key="2">
    <source>
        <dbReference type="EMBL" id="CAB4167892.1"/>
    </source>
</evidence>
<evidence type="ECO:0000313" key="4">
    <source>
        <dbReference type="EMBL" id="CAB4180613.1"/>
    </source>
</evidence>
<evidence type="ECO:0000313" key="10">
    <source>
        <dbReference type="EMBL" id="CAB5231016.1"/>
    </source>
</evidence>
<dbReference type="EMBL" id="LR796910">
    <property type="protein sequence ID" value="CAB4173996.1"/>
    <property type="molecule type" value="Genomic_DNA"/>
</dbReference>
<dbReference type="EMBL" id="LR797145">
    <property type="protein sequence ID" value="CAB4190644.1"/>
    <property type="molecule type" value="Genomic_DNA"/>
</dbReference>
<dbReference type="EMBL" id="LR797456">
    <property type="protein sequence ID" value="CAB4217536.1"/>
    <property type="molecule type" value="Genomic_DNA"/>
</dbReference>
<evidence type="ECO:0000313" key="1">
    <source>
        <dbReference type="EMBL" id="CAB4148369.1"/>
    </source>
</evidence>
<dbReference type="EMBL" id="LR796496">
    <property type="protein sequence ID" value="CAB4148369.1"/>
    <property type="molecule type" value="Genomic_DNA"/>
</dbReference>
<evidence type="ECO:0000313" key="7">
    <source>
        <dbReference type="EMBL" id="CAB4192614.1"/>
    </source>
</evidence>
<gene>
    <name evidence="4" type="ORF">UFOVP1036_62</name>
    <name evidence="5" type="ORF">UFOVP1132_5</name>
    <name evidence="6" type="ORF">UFOVP1190_82</name>
    <name evidence="7" type="ORF">UFOVP1248_46</name>
    <name evidence="8" type="ORF">UFOVP1493_41</name>
    <name evidence="10" type="ORF">UFOVP1584_11</name>
    <name evidence="9" type="ORF">UFOVP1635_54</name>
    <name evidence="1" type="ORF">UFOVP521_97</name>
    <name evidence="2" type="ORF">UFOVP856_69</name>
    <name evidence="3" type="ORF">UFOVP967_19</name>
</gene>
<evidence type="ECO:0000313" key="3">
    <source>
        <dbReference type="EMBL" id="CAB4173996.1"/>
    </source>
</evidence>
<dbReference type="EMBL" id="LR798432">
    <property type="protein sequence ID" value="CAB5231016.1"/>
    <property type="molecule type" value="Genomic_DNA"/>
</dbReference>
<evidence type="ECO:0000313" key="5">
    <source>
        <dbReference type="EMBL" id="CAB4186046.1"/>
    </source>
</evidence>